<name>A0A0P7WD92_SCLFO</name>
<evidence type="ECO:0000313" key="2">
    <source>
        <dbReference type="EMBL" id="KPP61109.1"/>
    </source>
</evidence>
<feature type="compositionally biased region" description="Low complexity" evidence="1">
    <location>
        <begin position="19"/>
        <end position="28"/>
    </location>
</feature>
<evidence type="ECO:0000313" key="3">
    <source>
        <dbReference type="Proteomes" id="UP000034805"/>
    </source>
</evidence>
<dbReference type="EMBL" id="JARO02009972">
    <property type="protein sequence ID" value="KPP61109.1"/>
    <property type="molecule type" value="Genomic_DNA"/>
</dbReference>
<gene>
    <name evidence="2" type="ORF">Z043_120835</name>
</gene>
<evidence type="ECO:0000256" key="1">
    <source>
        <dbReference type="SAM" id="MobiDB-lite"/>
    </source>
</evidence>
<protein>
    <submittedName>
        <fullName evidence="2">Uncharacterized protein</fullName>
    </submittedName>
</protein>
<proteinExistence type="predicted"/>
<dbReference type="Proteomes" id="UP000034805">
    <property type="component" value="Unassembled WGS sequence"/>
</dbReference>
<dbReference type="AlphaFoldDB" id="A0A0P7WD92"/>
<accession>A0A0P7WD92</accession>
<sequence length="123" mass="13374">MPRRCNRLHGVDEARRAAARAGLSTRAAPGPSRGRSVSAAPSTPVVLRAPGQQGALMVPSLVEAETGRGALDIKASLEHIMSLLPGKLWSDTVPRIALKHQLYSLHRDRTRVDRHLTLLKYIA</sequence>
<organism evidence="2 3">
    <name type="scientific">Scleropages formosus</name>
    <name type="common">Asian bonytongue</name>
    <name type="synonym">Osteoglossum formosum</name>
    <dbReference type="NCBI Taxonomy" id="113540"/>
    <lineage>
        <taxon>Eukaryota</taxon>
        <taxon>Metazoa</taxon>
        <taxon>Chordata</taxon>
        <taxon>Craniata</taxon>
        <taxon>Vertebrata</taxon>
        <taxon>Euteleostomi</taxon>
        <taxon>Actinopterygii</taxon>
        <taxon>Neopterygii</taxon>
        <taxon>Teleostei</taxon>
        <taxon>Osteoglossocephala</taxon>
        <taxon>Osteoglossomorpha</taxon>
        <taxon>Osteoglossiformes</taxon>
        <taxon>Osteoglossidae</taxon>
        <taxon>Scleropages</taxon>
    </lineage>
</organism>
<reference evidence="2 3" key="1">
    <citation type="submission" date="2015-08" db="EMBL/GenBank/DDBJ databases">
        <title>The genome of the Asian arowana (Scleropages formosus).</title>
        <authorList>
            <person name="Tan M.H."/>
            <person name="Gan H.M."/>
            <person name="Croft L.J."/>
            <person name="Austin C.M."/>
        </authorList>
    </citation>
    <scope>NUCLEOTIDE SEQUENCE [LARGE SCALE GENOMIC DNA]</scope>
    <source>
        <strain evidence="2">Aro1</strain>
    </source>
</reference>
<feature type="region of interest" description="Disordered" evidence="1">
    <location>
        <begin position="17"/>
        <end position="43"/>
    </location>
</feature>
<comment type="caution">
    <text evidence="2">The sequence shown here is derived from an EMBL/GenBank/DDBJ whole genome shotgun (WGS) entry which is preliminary data.</text>
</comment>